<keyword evidence="1" id="KW-0812">Transmembrane</keyword>
<dbReference type="eggNOG" id="ENOG502ZZP3">
    <property type="taxonomic scope" value="Bacteria"/>
</dbReference>
<keyword evidence="1" id="KW-1133">Transmembrane helix</keyword>
<accession>C0W951</accession>
<evidence type="ECO:0000313" key="3">
    <source>
        <dbReference type="Proteomes" id="UP000004778"/>
    </source>
</evidence>
<proteinExistence type="predicted"/>
<keyword evidence="3" id="KW-1185">Reference proteome</keyword>
<sequence length="179" mass="19563">MATSNTPVVFQDDIITRPGARKARAILRILVGFYFLWAFTDKMFGLGFSTPSERSVLHGGRPAQGFIKAVPQGQPLESFFSLFVNPVGDWLFLLGLLGLGLALILGMGVKVAGVAGPLLMALMWLAELPPIHSGEASNPLIEDHWFLAPIFVVVMLTRAGDTWGLGRWWASKVGDSWLR</sequence>
<dbReference type="EMBL" id="ACFH01000221">
    <property type="protein sequence ID" value="EEH64750.1"/>
    <property type="molecule type" value="Genomic_DNA"/>
</dbReference>
<gene>
    <name evidence="2" type="ORF">HMPREF0058_2395</name>
</gene>
<dbReference type="Proteomes" id="UP000004778">
    <property type="component" value="Unassembled WGS sequence"/>
</dbReference>
<protein>
    <recommendedName>
        <fullName evidence="4">DoxX family protein</fullName>
    </recommendedName>
</protein>
<comment type="caution">
    <text evidence="2">The sequence shown here is derived from an EMBL/GenBank/DDBJ whole genome shotgun (WGS) entry which is preliminary data.</text>
</comment>
<organism evidence="2 3">
    <name type="scientific">Actinomyces urogenitalis DSM 15434</name>
    <dbReference type="NCBI Taxonomy" id="525246"/>
    <lineage>
        <taxon>Bacteria</taxon>
        <taxon>Bacillati</taxon>
        <taxon>Actinomycetota</taxon>
        <taxon>Actinomycetes</taxon>
        <taxon>Actinomycetales</taxon>
        <taxon>Actinomycetaceae</taxon>
        <taxon>Actinomyces</taxon>
    </lineage>
</organism>
<name>C0W951_9ACTO</name>
<evidence type="ECO:0000256" key="1">
    <source>
        <dbReference type="SAM" id="Phobius"/>
    </source>
</evidence>
<evidence type="ECO:0008006" key="4">
    <source>
        <dbReference type="Google" id="ProtNLM"/>
    </source>
</evidence>
<dbReference type="STRING" id="103621.GCA_001067145_01635"/>
<dbReference type="RefSeq" id="WP_006549302.1">
    <property type="nucleotide sequence ID" value="NZ_DS999575.1"/>
</dbReference>
<feature type="transmembrane region" description="Helical" evidence="1">
    <location>
        <begin position="25"/>
        <end position="40"/>
    </location>
</feature>
<dbReference type="AlphaFoldDB" id="C0W951"/>
<feature type="transmembrane region" description="Helical" evidence="1">
    <location>
        <begin position="90"/>
        <end position="113"/>
    </location>
</feature>
<keyword evidence="1" id="KW-0472">Membrane</keyword>
<dbReference type="HOGENOM" id="CLU_114557_0_0_11"/>
<reference evidence="2 3" key="1">
    <citation type="submission" date="2009-01" db="EMBL/GenBank/DDBJ databases">
        <authorList>
            <person name="Qin X."/>
            <person name="Bachman B."/>
            <person name="Battles P."/>
            <person name="Bell A."/>
            <person name="Bess C."/>
            <person name="Bickham C."/>
            <person name="Chaboub L."/>
            <person name="Chen D."/>
            <person name="Coyle M."/>
            <person name="Deiros D.R."/>
            <person name="Dinh H."/>
            <person name="Forbes L."/>
            <person name="Fowler G."/>
            <person name="Francisco L."/>
            <person name="Fu Q."/>
            <person name="Gubbala S."/>
            <person name="Hale W."/>
            <person name="Han Y."/>
            <person name="Hemphill L."/>
            <person name="Highlander S.K."/>
            <person name="Hirani K."/>
            <person name="Hogues M."/>
            <person name="Jackson L."/>
            <person name="Jakkamsetti A."/>
            <person name="Javaid M."/>
            <person name="Jiang H."/>
            <person name="Korchina V."/>
            <person name="Kovar C."/>
            <person name="Lara F."/>
            <person name="Lee S."/>
            <person name="Mata R."/>
            <person name="Mathew T."/>
            <person name="Moen C."/>
            <person name="Morales K."/>
            <person name="Munidasa M."/>
            <person name="Nazareth L."/>
            <person name="Ngo R."/>
            <person name="Nguyen L."/>
            <person name="Okwuonu G."/>
            <person name="Ongeri F."/>
            <person name="Patil S."/>
            <person name="Petrosino J."/>
            <person name="Pham C."/>
            <person name="Pham P."/>
            <person name="Pu L.-L."/>
            <person name="Puazo M."/>
            <person name="Raj R."/>
            <person name="Reid J."/>
            <person name="Rouhana J."/>
            <person name="Saada N."/>
            <person name="Shang Y."/>
            <person name="Simmons D."/>
            <person name="Thornton R."/>
            <person name="Warren J."/>
            <person name="Weissenberger G."/>
            <person name="Zhang J."/>
            <person name="Zhang L."/>
            <person name="Zhou C."/>
            <person name="Zhu D."/>
            <person name="Muzny D."/>
            <person name="Worley K."/>
            <person name="Gibbs R."/>
        </authorList>
    </citation>
    <scope>NUCLEOTIDE SEQUENCE [LARGE SCALE GENOMIC DNA]</scope>
    <source>
        <strain evidence="2 3">DSM 15434</strain>
    </source>
</reference>
<evidence type="ECO:0000313" key="2">
    <source>
        <dbReference type="EMBL" id="EEH64750.1"/>
    </source>
</evidence>